<gene>
    <name evidence="1" type="ORF">NM208_g4551</name>
</gene>
<reference evidence="1" key="1">
    <citation type="submission" date="2022-08" db="EMBL/GenBank/DDBJ databases">
        <title>Genome Sequence of Fusarium decemcellulare.</title>
        <authorList>
            <person name="Buettner E."/>
        </authorList>
    </citation>
    <scope>NUCLEOTIDE SEQUENCE</scope>
    <source>
        <strain evidence="1">Babe19</strain>
    </source>
</reference>
<accession>A0ACC1SKD7</accession>
<evidence type="ECO:0000313" key="2">
    <source>
        <dbReference type="Proteomes" id="UP001148629"/>
    </source>
</evidence>
<keyword evidence="2" id="KW-1185">Reference proteome</keyword>
<evidence type="ECO:0000313" key="1">
    <source>
        <dbReference type="EMBL" id="KAJ3541558.1"/>
    </source>
</evidence>
<dbReference type="Proteomes" id="UP001148629">
    <property type="component" value="Unassembled WGS sequence"/>
</dbReference>
<comment type="caution">
    <text evidence="1">The sequence shown here is derived from an EMBL/GenBank/DDBJ whole genome shotgun (WGS) entry which is preliminary data.</text>
</comment>
<protein>
    <submittedName>
        <fullName evidence="1">Uncharacterized protein</fullName>
    </submittedName>
</protein>
<organism evidence="1 2">
    <name type="scientific">Fusarium decemcellulare</name>
    <dbReference type="NCBI Taxonomy" id="57161"/>
    <lineage>
        <taxon>Eukaryota</taxon>
        <taxon>Fungi</taxon>
        <taxon>Dikarya</taxon>
        <taxon>Ascomycota</taxon>
        <taxon>Pezizomycotina</taxon>
        <taxon>Sordariomycetes</taxon>
        <taxon>Hypocreomycetidae</taxon>
        <taxon>Hypocreales</taxon>
        <taxon>Nectriaceae</taxon>
        <taxon>Fusarium</taxon>
        <taxon>Fusarium decemcellulare species complex</taxon>
    </lineage>
</organism>
<sequence>MEIWPLTLIRWSIREEREPRTDNSTEELLFPREPAWPHHLLDSPSAHSTDPTPVVQTPSFHSRDSGSVSASSRPDQPPFIPASFVTNSQDTRGLSLGAALDPDRLGEGEPSSHLDMLSQCDQGTAGMPRNDDPIDMRLVSQPAAQYLYEGFFKHFNCLMGLLDPQLYTFSYTRERSSLLFTMILTISSRIFQPESHQAIRDQAELLLGRALLACESAIENIWAIICMYHWKDANDARGYTLIGFALRMAASAEWNMTRRSVSYDTEDLRGSTELQVRQKRDKDRIWLALGNIDRTLSYFTDRPLSIIAPNEQVASRRWLTLTEWTYPLGDAKALGGHELTGIARIVYDSTMKTRNDSTSSPSQSTVDFEAFEKDMEEFNKKITEWGTYWRTAFSRFPNLEPFQTPLTYLFQEYMRLYFNSALLHRMLVSESRPSLNRKVAHTTRVCYSSALGVLQQTVAMGEMDIIYYLWDTAHLMIAYASIMIPELLRQADDESVISKNEVLDILTQVTTIYVVTARSMGSPTLRPYELRLGRVMTTNAVLIQARLLSAILARLRADIVDAENGLTTQSTATISPGPGLSWIEHQLNQAMFFDGRIESHQSDSINLASPTVGQAHDISSLTSEMHDDLDVMLDDDFVNSRYLDVGLSSEDEPGIFSHSH</sequence>
<name>A0ACC1SKD7_9HYPO</name>
<dbReference type="EMBL" id="JANRMS010000345">
    <property type="protein sequence ID" value="KAJ3541558.1"/>
    <property type="molecule type" value="Genomic_DNA"/>
</dbReference>
<proteinExistence type="predicted"/>